<evidence type="ECO:0000313" key="3">
    <source>
        <dbReference type="Proteomes" id="UP000037405"/>
    </source>
</evidence>
<evidence type="ECO:0000313" key="2">
    <source>
        <dbReference type="EMBL" id="KON82903.1"/>
    </source>
</evidence>
<dbReference type="RefSeq" id="WP_053429553.1">
    <property type="nucleotide sequence ID" value="NZ_LGUE01000008.1"/>
</dbReference>
<proteinExistence type="predicted"/>
<dbReference type="AlphaFoldDB" id="A0A0M0FZF9"/>
<sequence length="261" mass="29558">MKHFLLVVLALACGAVLIMGNLYWQNRTGQTTEDPKVESKPVSAVAPKDTEEKEEKKEEKDLTANWPKEARELYKKRVEDDEAFKITIIGSLALGASEGGWAPQLKEALLSAYGDSIEVKIDEWDTTSVEFVNSSDVEDALEGAPDLVLWEPFTLVDNSNGVGPVQNHDSILIFDRKLHEANEEATLILQPPHPIEATYYPLDVDELKTFAEEEGFRYLDHWSAWPDDDSLADYLIDDQDTPNAKGYTVWKDYLEEYFIED</sequence>
<dbReference type="InterPro" id="IPR036514">
    <property type="entry name" value="SGNH_hydro_sf"/>
</dbReference>
<organism evidence="2 3">
    <name type="scientific">Rossellomorea marisflavi</name>
    <dbReference type="NCBI Taxonomy" id="189381"/>
    <lineage>
        <taxon>Bacteria</taxon>
        <taxon>Bacillati</taxon>
        <taxon>Bacillota</taxon>
        <taxon>Bacilli</taxon>
        <taxon>Bacillales</taxon>
        <taxon>Bacillaceae</taxon>
        <taxon>Rossellomorea</taxon>
    </lineage>
</organism>
<dbReference type="PATRIC" id="fig|189381.12.peg.3274"/>
<dbReference type="SUPFAM" id="SSF52266">
    <property type="entry name" value="SGNH hydrolase"/>
    <property type="match status" value="1"/>
</dbReference>
<gene>
    <name evidence="2" type="ORF">AF331_18840</name>
</gene>
<dbReference type="EMBL" id="LGUE01000008">
    <property type="protein sequence ID" value="KON82903.1"/>
    <property type="molecule type" value="Genomic_DNA"/>
</dbReference>
<dbReference type="Gene3D" id="3.40.50.1110">
    <property type="entry name" value="SGNH hydrolase"/>
    <property type="match status" value="1"/>
</dbReference>
<dbReference type="OrthoDB" id="2451965at2"/>
<reference evidence="3" key="1">
    <citation type="submission" date="2015-07" db="EMBL/GenBank/DDBJ databases">
        <title>Fjat-14235 jcm11544.</title>
        <authorList>
            <person name="Liu B."/>
            <person name="Wang J."/>
            <person name="Zhu Y."/>
            <person name="Liu G."/>
            <person name="Chen Q."/>
            <person name="Chen Z."/>
            <person name="Lan J."/>
            <person name="Che J."/>
            <person name="Ge C."/>
            <person name="Shi H."/>
            <person name="Pan Z."/>
            <person name="Liu X."/>
        </authorList>
    </citation>
    <scope>NUCLEOTIDE SEQUENCE [LARGE SCALE GENOMIC DNA]</scope>
    <source>
        <strain evidence="3">JCM 11544</strain>
    </source>
</reference>
<name>A0A0M0FZF9_9BACI</name>
<evidence type="ECO:0000256" key="1">
    <source>
        <dbReference type="SAM" id="MobiDB-lite"/>
    </source>
</evidence>
<feature type="region of interest" description="Disordered" evidence="1">
    <location>
        <begin position="30"/>
        <end position="63"/>
    </location>
</feature>
<dbReference type="Proteomes" id="UP000037405">
    <property type="component" value="Unassembled WGS sequence"/>
</dbReference>
<accession>A0A0M0FZF9</accession>
<comment type="caution">
    <text evidence="2">The sequence shown here is derived from an EMBL/GenBank/DDBJ whole genome shotgun (WGS) entry which is preliminary data.</text>
</comment>
<keyword evidence="3" id="KW-1185">Reference proteome</keyword>
<protein>
    <submittedName>
        <fullName evidence="2">Uncharacterized protein</fullName>
    </submittedName>
</protein>
<feature type="compositionally biased region" description="Basic and acidic residues" evidence="1">
    <location>
        <begin position="48"/>
        <end position="63"/>
    </location>
</feature>